<comment type="caution">
    <text evidence="1">The sequence shown here is derived from an EMBL/GenBank/DDBJ whole genome shotgun (WGS) entry which is preliminary data.</text>
</comment>
<dbReference type="STRING" id="1304275.C41B8_09066"/>
<name>A0A084ILD2_SALHC</name>
<dbReference type="PATRIC" id="fig|1304275.5.peg.1847"/>
<reference evidence="1 2" key="1">
    <citation type="submission" date="2013-03" db="EMBL/GenBank/DDBJ databases">
        <title>Salinisphaera hydrothermalis C41B8 Genome Sequencing.</title>
        <authorList>
            <person name="Li C."/>
            <person name="Lai Q."/>
            <person name="Shao Z."/>
        </authorList>
    </citation>
    <scope>NUCLEOTIDE SEQUENCE [LARGE SCALE GENOMIC DNA]</scope>
    <source>
        <strain evidence="1 2">C41B8</strain>
    </source>
</reference>
<sequence length="328" mass="37147">MSHGPNFTHLLVLPRLHIQNANAISSPLTHGFPSMTAFTGFMWALERKTLTADLDIAFKGIGVVCHQHQEQATEGGFIKAFHLTRNPAAKDGSTAAIVEEGRIHIEVSLILALESDRWQRDPQAQQDDIHTIKPMVDAMRIAGGSVVPPDHPRLPRYQPQVVDLTGNETDRLDAFRKLRLRLVPGFTLVSRDDLIAQRHEALTAEDKQATRLDAWLSLSRINWRYHADNAEWQHDRHGLGWAVPIPVGYGALGDIHPGGDITNARDPDTPFRFVESLYSMGEWISPHRLEQAEQLIWYPRTRPEDGLYRCCNDYRPVADPFESLYDFD</sequence>
<dbReference type="NCBIfam" id="TIGR02565">
    <property type="entry name" value="cas_Csy2"/>
    <property type="match status" value="1"/>
</dbReference>
<organism evidence="1 2">
    <name type="scientific">Salinisphaera hydrothermalis (strain C41B8)</name>
    <dbReference type="NCBI Taxonomy" id="1304275"/>
    <lineage>
        <taxon>Bacteria</taxon>
        <taxon>Pseudomonadati</taxon>
        <taxon>Pseudomonadota</taxon>
        <taxon>Gammaproteobacteria</taxon>
        <taxon>Salinisphaerales</taxon>
        <taxon>Salinisphaeraceae</taxon>
        <taxon>Salinisphaera</taxon>
    </lineage>
</organism>
<evidence type="ECO:0000313" key="2">
    <source>
        <dbReference type="Proteomes" id="UP000028302"/>
    </source>
</evidence>
<dbReference type="eggNOG" id="ENOG502Z9HE">
    <property type="taxonomic scope" value="Bacteria"/>
</dbReference>
<dbReference type="Proteomes" id="UP000028302">
    <property type="component" value="Unassembled WGS sequence"/>
</dbReference>
<dbReference type="CDD" id="cd09736">
    <property type="entry name" value="Csy2_I-F"/>
    <property type="match status" value="1"/>
</dbReference>
<keyword evidence="2" id="KW-1185">Reference proteome</keyword>
<dbReference type="EMBL" id="APNK01000011">
    <property type="protein sequence ID" value="KEZ77516.1"/>
    <property type="molecule type" value="Genomic_DNA"/>
</dbReference>
<proteinExistence type="predicted"/>
<dbReference type="InterPro" id="IPR013398">
    <property type="entry name" value="CRISPR-assoc_prot_Csy2"/>
</dbReference>
<evidence type="ECO:0000313" key="1">
    <source>
        <dbReference type="EMBL" id="KEZ77516.1"/>
    </source>
</evidence>
<dbReference type="Pfam" id="PF09614">
    <property type="entry name" value="Cas_Csy2"/>
    <property type="match status" value="1"/>
</dbReference>
<dbReference type="AlphaFoldDB" id="A0A084ILD2"/>
<accession>A0A084ILD2</accession>
<gene>
    <name evidence="1" type="ORF">C41B8_09066</name>
</gene>
<protein>
    <submittedName>
        <fullName evidence="1">Crispr-associated protein, Csy2 family</fullName>
    </submittedName>
</protein>
<dbReference type="RefSeq" id="WP_037336892.1">
    <property type="nucleotide sequence ID" value="NZ_APNK01000011.1"/>
</dbReference>
<dbReference type="OrthoDB" id="1550641at2"/>